<dbReference type="Pfam" id="PF00155">
    <property type="entry name" value="Aminotran_1_2"/>
    <property type="match status" value="1"/>
</dbReference>
<evidence type="ECO:0000256" key="9">
    <source>
        <dbReference type="ARBA" id="ARBA00022946"/>
    </source>
</evidence>
<evidence type="ECO:0000256" key="7">
    <source>
        <dbReference type="ARBA" id="ARBA00022792"/>
    </source>
</evidence>
<dbReference type="InterPro" id="IPR015422">
    <property type="entry name" value="PyrdxlP-dep_Trfase_small"/>
</dbReference>
<evidence type="ECO:0000256" key="13">
    <source>
        <dbReference type="ARBA" id="ARBA00023315"/>
    </source>
</evidence>
<dbReference type="GO" id="GO:0006782">
    <property type="term" value="P:protoporphyrinogen IX biosynthetic process"/>
    <property type="evidence" value="ECO:0007669"/>
    <property type="project" value="UniProtKB-UniPathway"/>
</dbReference>
<comment type="catalytic activity">
    <reaction evidence="19">
        <text>succinyl-CoA + glycine + H(+) = 5-aminolevulinate + CO2 + CoA</text>
        <dbReference type="Rhea" id="RHEA:12921"/>
        <dbReference type="ChEBI" id="CHEBI:15378"/>
        <dbReference type="ChEBI" id="CHEBI:16526"/>
        <dbReference type="ChEBI" id="CHEBI:57287"/>
        <dbReference type="ChEBI" id="CHEBI:57292"/>
        <dbReference type="ChEBI" id="CHEBI:57305"/>
        <dbReference type="ChEBI" id="CHEBI:356416"/>
        <dbReference type="EC" id="2.3.1.37"/>
    </reaction>
    <physiologicalReaction direction="left-to-right" evidence="19">
        <dbReference type="Rhea" id="RHEA:12922"/>
    </physiologicalReaction>
</comment>
<dbReference type="GO" id="GO:0003870">
    <property type="term" value="F:5-aminolevulinate synthase activity"/>
    <property type="evidence" value="ECO:0007669"/>
    <property type="project" value="UniProtKB-EC"/>
</dbReference>
<evidence type="ECO:0000259" key="21">
    <source>
        <dbReference type="Pfam" id="PF09029"/>
    </source>
</evidence>
<comment type="function">
    <text evidence="18">Catalyzes the pyridoxal 5'-phosphate (PLP)-dependent condensation of succinyl-CoA and glycine to form aminolevulinic acid (ALA), with CoA and CO2 as by-products. Contributes significantly to heme formation during erythropoiesis.</text>
</comment>
<dbReference type="GO" id="GO:0048821">
    <property type="term" value="P:erythrocyte development"/>
    <property type="evidence" value="ECO:0007669"/>
    <property type="project" value="TreeGrafter"/>
</dbReference>
<dbReference type="Gene3D" id="3.90.1150.10">
    <property type="entry name" value="Aspartate Aminotransferase, domain 1"/>
    <property type="match status" value="1"/>
</dbReference>
<dbReference type="GO" id="GO:0030170">
    <property type="term" value="F:pyridoxal phosphate binding"/>
    <property type="evidence" value="ECO:0007669"/>
    <property type="project" value="InterPro"/>
</dbReference>
<evidence type="ECO:0000256" key="10">
    <source>
        <dbReference type="ARBA" id="ARBA00023128"/>
    </source>
</evidence>
<evidence type="ECO:0000256" key="17">
    <source>
        <dbReference type="ARBA" id="ARBA00042304"/>
    </source>
</evidence>
<dbReference type="AlphaFoldDB" id="A0A7J5ZF85"/>
<evidence type="ECO:0000256" key="6">
    <source>
        <dbReference type="ARBA" id="ARBA00022679"/>
    </source>
</evidence>
<dbReference type="NCBIfam" id="TIGR01821">
    <property type="entry name" value="5aminolev_synth"/>
    <property type="match status" value="1"/>
</dbReference>
<dbReference type="PROSITE" id="PS00599">
    <property type="entry name" value="AA_TRANSFER_CLASS_2"/>
    <property type="match status" value="1"/>
</dbReference>
<dbReference type="FunFam" id="3.90.1150.10:FF:000045">
    <property type="entry name" value="5-aminolevulinate synthase"/>
    <property type="match status" value="1"/>
</dbReference>
<comment type="cofactor">
    <cofactor evidence="1">
        <name>pyridoxal 5'-phosphate</name>
        <dbReference type="ChEBI" id="CHEBI:597326"/>
    </cofactor>
</comment>
<dbReference type="PANTHER" id="PTHR13693">
    <property type="entry name" value="CLASS II AMINOTRANSFERASE/8-AMINO-7-OXONONANOATE SYNTHASE"/>
    <property type="match status" value="1"/>
</dbReference>
<reference evidence="22 23" key="1">
    <citation type="submission" date="2020-03" db="EMBL/GenBank/DDBJ databases">
        <title>Dissostichus mawsoni Genome sequencing and assembly.</title>
        <authorList>
            <person name="Park H."/>
        </authorList>
    </citation>
    <scope>NUCLEOTIDE SEQUENCE [LARGE SCALE GENOMIC DNA]</scope>
    <source>
        <strain evidence="22">DM0001</strain>
        <tissue evidence="22">Muscle</tissue>
    </source>
</reference>
<evidence type="ECO:0000256" key="1">
    <source>
        <dbReference type="ARBA" id="ARBA00001933"/>
    </source>
</evidence>
<keyword evidence="13" id="KW-0012">Acyltransferase</keyword>
<evidence type="ECO:0000256" key="3">
    <source>
        <dbReference type="ARBA" id="ARBA00005029"/>
    </source>
</evidence>
<dbReference type="InterPro" id="IPR010961">
    <property type="entry name" value="4pyrrol_synth_NH2levulA_synth"/>
</dbReference>
<dbReference type="PANTHER" id="PTHR13693:SF58">
    <property type="entry name" value="5-AMINOLEVULINATE SYNTHASE, ERYTHROID-SPECIFIC, MITOCHONDRIAL"/>
    <property type="match status" value="1"/>
</dbReference>
<dbReference type="Proteomes" id="UP000518266">
    <property type="component" value="Unassembled WGS sequence"/>
</dbReference>
<keyword evidence="23" id="KW-1185">Reference proteome</keyword>
<evidence type="ECO:0000259" key="20">
    <source>
        <dbReference type="Pfam" id="PF00155"/>
    </source>
</evidence>
<comment type="similarity">
    <text evidence="4">Belongs to the class-II pyridoxal-phosphate-dependent aminotransferase family.</text>
</comment>
<dbReference type="OrthoDB" id="10263824at2759"/>
<dbReference type="GO" id="GO:0005759">
    <property type="term" value="C:mitochondrial matrix"/>
    <property type="evidence" value="ECO:0007669"/>
    <property type="project" value="InterPro"/>
</dbReference>
<keyword evidence="7" id="KW-0999">Mitochondrion inner membrane</keyword>
<feature type="domain" description="5-aminolevulinate synthase presequence" evidence="21">
    <location>
        <begin position="3"/>
        <end position="108"/>
    </location>
</feature>
<dbReference type="CDD" id="cd06454">
    <property type="entry name" value="KBL_like"/>
    <property type="match status" value="1"/>
</dbReference>
<dbReference type="InterPro" id="IPR015118">
    <property type="entry name" value="5aminolev_synth_preseq"/>
</dbReference>
<keyword evidence="11" id="KW-0350">Heme biosynthesis</keyword>
<dbReference type="InterPro" id="IPR015421">
    <property type="entry name" value="PyrdxlP-dep_Trfase_major"/>
</dbReference>
<feature type="domain" description="Aminotransferase class I/classII large" evidence="20">
    <location>
        <begin position="195"/>
        <end position="537"/>
    </location>
</feature>
<dbReference type="InterPro" id="IPR004839">
    <property type="entry name" value="Aminotransferase_I/II_large"/>
</dbReference>
<evidence type="ECO:0000256" key="15">
    <source>
        <dbReference type="ARBA" id="ARBA00042080"/>
    </source>
</evidence>
<evidence type="ECO:0000256" key="14">
    <source>
        <dbReference type="ARBA" id="ARBA00039348"/>
    </source>
</evidence>
<evidence type="ECO:0000256" key="19">
    <source>
        <dbReference type="ARBA" id="ARBA00049013"/>
    </source>
</evidence>
<dbReference type="InterPro" id="IPR001917">
    <property type="entry name" value="Aminotrans_II_pyridoxalP_BS"/>
</dbReference>
<evidence type="ECO:0000313" key="23">
    <source>
        <dbReference type="Proteomes" id="UP000518266"/>
    </source>
</evidence>
<dbReference type="EMBL" id="JAAKFY010000002">
    <property type="protein sequence ID" value="KAF3860280.1"/>
    <property type="molecule type" value="Genomic_DNA"/>
</dbReference>
<organism evidence="22 23">
    <name type="scientific">Dissostichus mawsoni</name>
    <name type="common">Antarctic cod</name>
    <dbReference type="NCBI Taxonomy" id="36200"/>
    <lineage>
        <taxon>Eukaryota</taxon>
        <taxon>Metazoa</taxon>
        <taxon>Chordata</taxon>
        <taxon>Craniata</taxon>
        <taxon>Vertebrata</taxon>
        <taxon>Euteleostomi</taxon>
        <taxon>Actinopterygii</taxon>
        <taxon>Neopterygii</taxon>
        <taxon>Teleostei</taxon>
        <taxon>Neoteleostei</taxon>
        <taxon>Acanthomorphata</taxon>
        <taxon>Eupercaria</taxon>
        <taxon>Perciformes</taxon>
        <taxon>Notothenioidei</taxon>
        <taxon>Nototheniidae</taxon>
        <taxon>Dissostichus</taxon>
    </lineage>
</organism>
<gene>
    <name evidence="22" type="ORF">F7725_000535</name>
</gene>
<evidence type="ECO:0000256" key="5">
    <source>
        <dbReference type="ARBA" id="ARBA00013257"/>
    </source>
</evidence>
<proteinExistence type="inferred from homology"/>
<dbReference type="GO" id="GO:0005743">
    <property type="term" value="C:mitochondrial inner membrane"/>
    <property type="evidence" value="ECO:0007669"/>
    <property type="project" value="UniProtKB-SubCell"/>
</dbReference>
<evidence type="ECO:0000256" key="2">
    <source>
        <dbReference type="ARBA" id="ARBA00004637"/>
    </source>
</evidence>
<dbReference type="EC" id="2.3.1.37" evidence="5"/>
<dbReference type="Gene3D" id="3.40.640.10">
    <property type="entry name" value="Type I PLP-dependent aspartate aminotransferase-like (Major domain)"/>
    <property type="match status" value="1"/>
</dbReference>
<comment type="subcellular location">
    <subcellularLocation>
        <location evidence="2">Mitochondrion inner membrane</location>
        <topology evidence="2">Peripheral membrane protein</topology>
    </subcellularLocation>
</comment>
<keyword evidence="12" id="KW-0472">Membrane</keyword>
<name>A0A7J5ZF85_DISMA</name>
<dbReference type="GO" id="GO:0042541">
    <property type="term" value="P:hemoglobin biosynthetic process"/>
    <property type="evidence" value="ECO:0007669"/>
    <property type="project" value="TreeGrafter"/>
</dbReference>
<dbReference type="UniPathway" id="UPA00251">
    <property type="reaction ID" value="UER00375"/>
</dbReference>
<dbReference type="SUPFAM" id="SSF53383">
    <property type="entry name" value="PLP-dependent transferases"/>
    <property type="match status" value="1"/>
</dbReference>
<comment type="caution">
    <text evidence="22">The sequence shown here is derived from an EMBL/GenBank/DDBJ whole genome shotgun (WGS) entry which is preliminary data.</text>
</comment>
<dbReference type="InterPro" id="IPR050087">
    <property type="entry name" value="AON_synthase_class-II"/>
</dbReference>
<comment type="pathway">
    <text evidence="3">Porphyrin-containing compound metabolism; protoporphyrin-IX biosynthesis; 5-aminolevulinate from glycine: step 1/1.</text>
</comment>
<evidence type="ECO:0000256" key="8">
    <source>
        <dbReference type="ARBA" id="ARBA00022898"/>
    </source>
</evidence>
<keyword evidence="8" id="KW-0663">Pyridoxal phosphate</keyword>
<dbReference type="FunFam" id="3.40.640.10:FF:000006">
    <property type="entry name" value="5-aminolevulinate synthase, mitochondrial"/>
    <property type="match status" value="1"/>
</dbReference>
<dbReference type="InterPro" id="IPR015424">
    <property type="entry name" value="PyrdxlP-dep_Trfase"/>
</dbReference>
<accession>A0A7J5ZF85</accession>
<keyword evidence="6" id="KW-0808">Transferase</keyword>
<evidence type="ECO:0000256" key="18">
    <source>
        <dbReference type="ARBA" id="ARBA00045913"/>
    </source>
</evidence>
<keyword evidence="9" id="KW-0809">Transit peptide</keyword>
<protein>
    <recommendedName>
        <fullName evidence="14">5-aminolevulinate synthase, erythroid-specific, mitochondrial</fullName>
        <ecNumber evidence="5">2.3.1.37</ecNumber>
    </recommendedName>
    <alternativeName>
        <fullName evidence="17">5-aminolevulinic acid synthase 2</fullName>
    </alternativeName>
    <alternativeName>
        <fullName evidence="16">Delta-ALA synthase 2</fullName>
    </alternativeName>
    <alternativeName>
        <fullName evidence="15">Delta-aminolevulinate synthase 2</fullName>
    </alternativeName>
</protein>
<dbReference type="Pfam" id="PF09029">
    <property type="entry name" value="Preseq_ALAS"/>
    <property type="match status" value="1"/>
</dbReference>
<evidence type="ECO:0000256" key="12">
    <source>
        <dbReference type="ARBA" id="ARBA00023136"/>
    </source>
</evidence>
<evidence type="ECO:0000256" key="4">
    <source>
        <dbReference type="ARBA" id="ARBA00008392"/>
    </source>
</evidence>
<evidence type="ECO:0000256" key="11">
    <source>
        <dbReference type="ARBA" id="ARBA00023133"/>
    </source>
</evidence>
<sequence length="774" mass="84475">MAAFFHHCPFLKSANKPALRRTGAALFSLADQCPIIARQISVSSTVYLEAKLSVSPSKTKPLPTVEQRRLFTQTATQVAVSVSKGCPFVTTQIGVVRASPEVQEDVKDGLMTSLLKGLKDSILPTSAQTDTVTHLLKDNMVGPSYDYDRFFMEKISEKKKDHTYRVFKTVNRSAEVFPFAEDYSLSGRGGSQVSVWCSNDYLGMSRHPRVLGAIRDAVDRHGAGAGGTRNISGTSNFHVSLENELAELHQKDAALFSSCFVANDSTLFTLAKMLPGCEIYSDAGNHASMIQGIRNSGVKRFIFRHNDSQHLEELLQHSDPKTPKIVAFETVHSMDGGICPLEELCDVAHRYGALTFVDEVHAVGLYGAHGAGVGERDNVMHKLDIVSGTLGKAFGCVGGYVASSAALVDIVRSFANGFIFTTALPPMVLAGALESVRVLRSPEGQVLRRSHQRNVKHMRQLLMDKGLPVVNCPSHIIPIRVGNAELNTKVCDTLLERHNIYVQAINYPTVPRGEELLRLAPSPHHNPAMMEYFVDKLCKVWQEAGLLVSSPATASCTFCARPLHFDLMSEWEKSVFGNMEPQYITSAELSVLTIHKEPTFDQCPGFVELLLPEALSQTQPPQSSLHTLKSLFPVKLQGLTEVLQSCCLSGAEHHAAAPPTQILRPDPGAQLSEAGGPLPEILESVISCCLYGHREEREGPAYLCHAFPLTEWDQGQQGGKTGCVFLCQFAEPASCAVVVLLPGLHHAHPGLGHCISWLLSKHLAQMSGCCLHFT</sequence>
<evidence type="ECO:0000256" key="16">
    <source>
        <dbReference type="ARBA" id="ARBA00042220"/>
    </source>
</evidence>
<keyword evidence="10" id="KW-0496">Mitochondrion</keyword>
<evidence type="ECO:0000313" key="22">
    <source>
        <dbReference type="EMBL" id="KAF3860280.1"/>
    </source>
</evidence>